<protein>
    <recommendedName>
        <fullName evidence="3">Phage protein</fullName>
    </recommendedName>
</protein>
<dbReference type="CDD" id="cd08054">
    <property type="entry name" value="gp6"/>
    <property type="match status" value="1"/>
</dbReference>
<dbReference type="Proteomes" id="UP000214646">
    <property type="component" value="Unassembled WGS sequence"/>
</dbReference>
<sequence>MGVTAPIEIVPPAEEPVSYQTAAYHLRLNDYDNNSNDGFFQNEYVSSLIRAARYQAESFTNRCFVSRTIQVTFDRFPPYDYNGWDWWNAPGYPSPGVILPNPITRALRLWGGKVSSIVSFSYVDSLGNTETLTEGVNYRTHLTHTPPLIYPQPGTIWPITQFGALGNVTLQFVAGYGPAASNVPPDLVMAILMQIAYLHENRGDAKDPSSGGGMSAGAMRILNDYRLVEYR</sequence>
<reference evidence="2" key="1">
    <citation type="submission" date="2017-06" db="EMBL/GenBank/DDBJ databases">
        <title>Genome analysis of Fimbriiglobus ruber SP5, the first member of the order Planctomycetales with confirmed chitinolytic capability.</title>
        <authorList>
            <person name="Ravin N.V."/>
            <person name="Rakitin A.L."/>
            <person name="Ivanova A.A."/>
            <person name="Beletsky A.V."/>
            <person name="Kulichevskaya I.S."/>
            <person name="Mardanov A.V."/>
            <person name="Dedysh S.N."/>
        </authorList>
    </citation>
    <scope>NUCLEOTIDE SEQUENCE [LARGE SCALE GENOMIC DNA]</scope>
    <source>
        <strain evidence="2">SP5</strain>
    </source>
</reference>
<comment type="caution">
    <text evidence="1">The sequence shown here is derived from an EMBL/GenBank/DDBJ whole genome shotgun (WGS) entry which is preliminary data.</text>
</comment>
<gene>
    <name evidence="1" type="ORF">FRUB_09807</name>
</gene>
<evidence type="ECO:0008006" key="3">
    <source>
        <dbReference type="Google" id="ProtNLM"/>
    </source>
</evidence>
<accession>A0A225DF01</accession>
<organism evidence="1 2">
    <name type="scientific">Fimbriiglobus ruber</name>
    <dbReference type="NCBI Taxonomy" id="1908690"/>
    <lineage>
        <taxon>Bacteria</taxon>
        <taxon>Pseudomonadati</taxon>
        <taxon>Planctomycetota</taxon>
        <taxon>Planctomycetia</taxon>
        <taxon>Gemmatales</taxon>
        <taxon>Gemmataceae</taxon>
        <taxon>Fimbriiglobus</taxon>
    </lineage>
</organism>
<dbReference type="Gene3D" id="1.10.3230.30">
    <property type="entry name" value="Phage gp6-like head-tail connector protein"/>
    <property type="match status" value="1"/>
</dbReference>
<dbReference type="AlphaFoldDB" id="A0A225DF01"/>
<dbReference type="EMBL" id="NIDE01000019">
    <property type="protein sequence ID" value="OWK34965.1"/>
    <property type="molecule type" value="Genomic_DNA"/>
</dbReference>
<keyword evidence="2" id="KW-1185">Reference proteome</keyword>
<proteinExistence type="predicted"/>
<dbReference type="RefSeq" id="WP_088260181.1">
    <property type="nucleotide sequence ID" value="NZ_NIDE01000019.1"/>
</dbReference>
<evidence type="ECO:0000313" key="2">
    <source>
        <dbReference type="Proteomes" id="UP000214646"/>
    </source>
</evidence>
<name>A0A225DF01_9BACT</name>
<dbReference type="OrthoDB" id="283099at2"/>
<evidence type="ECO:0000313" key="1">
    <source>
        <dbReference type="EMBL" id="OWK34965.1"/>
    </source>
</evidence>